<dbReference type="RefSeq" id="WP_060917228.1">
    <property type="nucleotide sequence ID" value="NZ_KQ960000.1"/>
</dbReference>
<evidence type="ECO:0000256" key="4">
    <source>
        <dbReference type="ARBA" id="ARBA00008236"/>
    </source>
</evidence>
<keyword evidence="8" id="KW-0378">Hydrolase</keyword>
<sequence length="411" mass="46036">MNNFEEKLNKYAEVIVKIGANVQKGQKVWVNCTTDALPLVYNVTELAYQVGASDVHVKLTDDKLSRLHAEYQSKEVYSHIPQWAIDERNDYLDNNVVFIHILSSSPNLFAGIDAEKLGALTKNAGEAYKYYRTCIMTDVNSWTIASYPSADWAKLVFPDETDTDIAQEKLLDAILKTVRVDKADPVKAWEEHRNNLNEKAEFLNSKNFVALHYASKGTDLTVGLPKNHIWVAAGSVNAKGDDFLPNMPTEEVFTAGDRDRVDGYVSNKKPLSYQGNIIDNFKLTFKDGKVVDFEAEEGYDILKQLLDTDEGSKRIGEVALVPNDSPISNSGLLYYQTLFDENASNHLALGAAYPTTIKDGTKMTEEELKEARINQSISHVDFMIGDAEMDIDGILEDGTRIPVFRKGNWAF</sequence>
<accession>A0A134AQZ4</accession>
<evidence type="ECO:0000256" key="6">
    <source>
        <dbReference type="ARBA" id="ARBA00022670"/>
    </source>
</evidence>
<dbReference type="GO" id="GO:0008237">
    <property type="term" value="F:metallopeptidase activity"/>
    <property type="evidence" value="ECO:0007669"/>
    <property type="project" value="UniProtKB-KW"/>
</dbReference>
<dbReference type="Gene3D" id="3.40.1830.10">
    <property type="entry name" value="Thermophilic metalloprotease (M29)"/>
    <property type="match status" value="1"/>
</dbReference>
<evidence type="ECO:0000256" key="9">
    <source>
        <dbReference type="ARBA" id="ARBA00023049"/>
    </source>
</evidence>
<gene>
    <name evidence="10" type="ORF">HMPREF3180_00134</name>
</gene>
<dbReference type="InterPro" id="IPR000787">
    <property type="entry name" value="Peptidase_M29"/>
</dbReference>
<dbReference type="InterPro" id="IPR052170">
    <property type="entry name" value="M29_Exopeptidase"/>
</dbReference>
<evidence type="ECO:0000256" key="7">
    <source>
        <dbReference type="ARBA" id="ARBA00022723"/>
    </source>
</evidence>
<comment type="cofactor">
    <cofactor evidence="1">
        <name>Co(2+)</name>
        <dbReference type="ChEBI" id="CHEBI:48828"/>
    </cofactor>
</comment>
<evidence type="ECO:0000256" key="3">
    <source>
        <dbReference type="ARBA" id="ARBA00001947"/>
    </source>
</evidence>
<name>A0A134AQZ4_9FUSO</name>
<evidence type="ECO:0000256" key="2">
    <source>
        <dbReference type="ARBA" id="ARBA00001946"/>
    </source>
</evidence>
<comment type="cofactor">
    <cofactor evidence="2">
        <name>Mg(2+)</name>
        <dbReference type="ChEBI" id="CHEBI:18420"/>
    </cofactor>
</comment>
<dbReference type="Proteomes" id="UP000070483">
    <property type="component" value="Unassembled WGS sequence"/>
</dbReference>
<dbReference type="PANTHER" id="PTHR34448:SF3">
    <property type="entry name" value="AMINOPEPTIDASE AMPS"/>
    <property type="match status" value="1"/>
</dbReference>
<dbReference type="Pfam" id="PF02073">
    <property type="entry name" value="Peptidase_M29"/>
    <property type="match status" value="1"/>
</dbReference>
<dbReference type="GO" id="GO:0046872">
    <property type="term" value="F:metal ion binding"/>
    <property type="evidence" value="ECO:0007669"/>
    <property type="project" value="UniProtKB-KW"/>
</dbReference>
<dbReference type="AlphaFoldDB" id="A0A134AQZ4"/>
<dbReference type="PATRIC" id="fig|157687.3.peg.136"/>
<evidence type="ECO:0000256" key="8">
    <source>
        <dbReference type="ARBA" id="ARBA00022801"/>
    </source>
</evidence>
<keyword evidence="7" id="KW-0479">Metal-binding</keyword>
<comment type="cofactor">
    <cofactor evidence="3">
        <name>Zn(2+)</name>
        <dbReference type="ChEBI" id="CHEBI:29105"/>
    </cofactor>
</comment>
<proteinExistence type="inferred from homology"/>
<keyword evidence="6" id="KW-0645">Protease</keyword>
<evidence type="ECO:0000256" key="5">
    <source>
        <dbReference type="ARBA" id="ARBA00022438"/>
    </source>
</evidence>
<organism evidence="10 11">
    <name type="scientific">Leptotrichia wadei</name>
    <dbReference type="NCBI Taxonomy" id="157687"/>
    <lineage>
        <taxon>Bacteria</taxon>
        <taxon>Fusobacteriati</taxon>
        <taxon>Fusobacteriota</taxon>
        <taxon>Fusobacteriia</taxon>
        <taxon>Fusobacteriales</taxon>
        <taxon>Leptotrichiaceae</taxon>
        <taxon>Leptotrichia</taxon>
    </lineage>
</organism>
<dbReference type="GO" id="GO:0004177">
    <property type="term" value="F:aminopeptidase activity"/>
    <property type="evidence" value="ECO:0007669"/>
    <property type="project" value="UniProtKB-KW"/>
</dbReference>
<evidence type="ECO:0000313" key="10">
    <source>
        <dbReference type="EMBL" id="KXB70097.1"/>
    </source>
</evidence>
<keyword evidence="9" id="KW-0482">Metalloprotease</keyword>
<evidence type="ECO:0000313" key="11">
    <source>
        <dbReference type="Proteomes" id="UP000070483"/>
    </source>
</evidence>
<dbReference type="PANTHER" id="PTHR34448">
    <property type="entry name" value="AMINOPEPTIDASE"/>
    <property type="match status" value="1"/>
</dbReference>
<comment type="similarity">
    <text evidence="4">Belongs to the peptidase M29 family.</text>
</comment>
<keyword evidence="11" id="KW-1185">Reference proteome</keyword>
<keyword evidence="5 10" id="KW-0031">Aminopeptidase</keyword>
<dbReference type="PRINTS" id="PR00919">
    <property type="entry name" value="THERMOPTASE"/>
</dbReference>
<protein>
    <submittedName>
        <fullName evidence="10">Putative aminopeptidase PepS</fullName>
    </submittedName>
</protein>
<dbReference type="STRING" id="157687.HMPREF3180_00134"/>
<dbReference type="SUPFAM" id="SSF144052">
    <property type="entry name" value="Thermophilic metalloprotease-like"/>
    <property type="match status" value="1"/>
</dbReference>
<reference evidence="11" key="1">
    <citation type="submission" date="2016-01" db="EMBL/GenBank/DDBJ databases">
        <authorList>
            <person name="Mitreva M."/>
            <person name="Pepin K.H."/>
            <person name="Mihindukulasuriya K.A."/>
            <person name="Fulton R."/>
            <person name="Fronick C."/>
            <person name="O'Laughlin M."/>
            <person name="Miner T."/>
            <person name="Herter B."/>
            <person name="Rosa B.A."/>
            <person name="Cordes M."/>
            <person name="Tomlinson C."/>
            <person name="Wollam A."/>
            <person name="Palsikar V.B."/>
            <person name="Mardis E.R."/>
            <person name="Wilson R.K."/>
        </authorList>
    </citation>
    <scope>NUCLEOTIDE SEQUENCE [LARGE SCALE GENOMIC DNA]</scope>
    <source>
        <strain evidence="11">KA00185</strain>
    </source>
</reference>
<dbReference type="EMBL" id="LSDD01000006">
    <property type="protein sequence ID" value="KXB70097.1"/>
    <property type="molecule type" value="Genomic_DNA"/>
</dbReference>
<evidence type="ECO:0000256" key="1">
    <source>
        <dbReference type="ARBA" id="ARBA00001941"/>
    </source>
</evidence>
<dbReference type="OrthoDB" id="9803993at2"/>
<dbReference type="GO" id="GO:0006508">
    <property type="term" value="P:proteolysis"/>
    <property type="evidence" value="ECO:0007669"/>
    <property type="project" value="UniProtKB-KW"/>
</dbReference>
<comment type="caution">
    <text evidence="10">The sequence shown here is derived from an EMBL/GenBank/DDBJ whole genome shotgun (WGS) entry which is preliminary data.</text>
</comment>
<dbReference type="InterPro" id="IPR035097">
    <property type="entry name" value="M29_N-terminal"/>
</dbReference>